<organism evidence="9">
    <name type="scientific">uncultured Gemmatimonadales bacterium HF0770_11C06</name>
    <dbReference type="NCBI Taxonomy" id="723616"/>
    <lineage>
        <taxon>Bacteria</taxon>
        <taxon>Pseudomonadati</taxon>
        <taxon>Gemmatimonadota</taxon>
        <taxon>Gemmatimonadia</taxon>
        <taxon>Gemmatimonadales</taxon>
        <taxon>environmental samples</taxon>
    </lineage>
</organism>
<dbReference type="PANTHER" id="PTHR13604">
    <property type="entry name" value="DC12-RELATED"/>
    <property type="match status" value="1"/>
</dbReference>
<evidence type="ECO:0000256" key="5">
    <source>
        <dbReference type="ARBA" id="ARBA00023124"/>
    </source>
</evidence>
<keyword evidence="2 8" id="KW-0645">Protease</keyword>
<evidence type="ECO:0000256" key="8">
    <source>
        <dbReference type="RuleBase" id="RU364100"/>
    </source>
</evidence>
<dbReference type="GO" id="GO:0016829">
    <property type="term" value="F:lyase activity"/>
    <property type="evidence" value="ECO:0007669"/>
    <property type="project" value="UniProtKB-KW"/>
</dbReference>
<dbReference type="GO" id="GO:0003697">
    <property type="term" value="F:single-stranded DNA binding"/>
    <property type="evidence" value="ECO:0007669"/>
    <property type="project" value="InterPro"/>
</dbReference>
<accession>E7C6W5</accession>
<evidence type="ECO:0000256" key="4">
    <source>
        <dbReference type="ARBA" id="ARBA00022801"/>
    </source>
</evidence>
<keyword evidence="3" id="KW-0227">DNA damage</keyword>
<dbReference type="Pfam" id="PF02586">
    <property type="entry name" value="SRAP"/>
    <property type="match status" value="1"/>
</dbReference>
<protein>
    <recommendedName>
        <fullName evidence="8">Abasic site processing protein</fullName>
        <ecNumber evidence="8">3.4.-.-</ecNumber>
    </recommendedName>
</protein>
<evidence type="ECO:0000256" key="3">
    <source>
        <dbReference type="ARBA" id="ARBA00022763"/>
    </source>
</evidence>
<evidence type="ECO:0000256" key="2">
    <source>
        <dbReference type="ARBA" id="ARBA00022670"/>
    </source>
</evidence>
<name>E7C6W5_9BACT</name>
<proteinExistence type="inferred from homology"/>
<reference evidence="9" key="1">
    <citation type="submission" date="2010-01" db="EMBL/GenBank/DDBJ databases">
        <title>Genome fragments of uncultured bacteria from the North Pacific subtropical Gyre.</title>
        <authorList>
            <person name="Pham V.D."/>
            <person name="Delong E.F."/>
        </authorList>
    </citation>
    <scope>NUCLEOTIDE SEQUENCE</scope>
</reference>
<keyword evidence="4 8" id="KW-0378">Hydrolase</keyword>
<sequence length="229" mass="25538">MCGRYTVSNPDDILAELTSGGDGATLPARYNVAPRQIAPVVVAGEDGSRQVVSMRWGLIPNWTKDPDNSLPVINARAETVAEKALFRESLRRRRCVVAADGFYEWQRLARGKQPFLLRLEGGAPFGFAGLWDRCRSAAGEVLETFTILTTVANELVEPIHNRMPVILGRQDREDWLACGAEQQGLRRVCEPCEASSMEVIPVSRYVNNISHDSLECLRPIRLQREATLF</sequence>
<evidence type="ECO:0000256" key="1">
    <source>
        <dbReference type="ARBA" id="ARBA00008136"/>
    </source>
</evidence>
<keyword evidence="7" id="KW-0456">Lyase</keyword>
<keyword evidence="6" id="KW-0238">DNA-binding</keyword>
<dbReference type="InterPro" id="IPR003738">
    <property type="entry name" value="SRAP"/>
</dbReference>
<keyword evidence="5" id="KW-0190">Covalent protein-DNA linkage</keyword>
<dbReference type="EMBL" id="GU568008">
    <property type="protein sequence ID" value="ADI23189.1"/>
    <property type="molecule type" value="Genomic_DNA"/>
</dbReference>
<dbReference type="Gene3D" id="3.90.1680.10">
    <property type="entry name" value="SOS response associated peptidase-like"/>
    <property type="match status" value="1"/>
</dbReference>
<dbReference type="EC" id="3.4.-.-" evidence="8"/>
<comment type="similarity">
    <text evidence="1 8">Belongs to the SOS response-associated peptidase family.</text>
</comment>
<dbReference type="InterPro" id="IPR036590">
    <property type="entry name" value="SRAP-like"/>
</dbReference>
<evidence type="ECO:0000313" key="9">
    <source>
        <dbReference type="EMBL" id="ADI23189.1"/>
    </source>
</evidence>
<dbReference type="AlphaFoldDB" id="E7C6W5"/>
<dbReference type="GO" id="GO:0008233">
    <property type="term" value="F:peptidase activity"/>
    <property type="evidence" value="ECO:0007669"/>
    <property type="project" value="UniProtKB-KW"/>
</dbReference>
<evidence type="ECO:0000256" key="7">
    <source>
        <dbReference type="ARBA" id="ARBA00023239"/>
    </source>
</evidence>
<dbReference type="GO" id="GO:0106300">
    <property type="term" value="P:protein-DNA covalent cross-linking repair"/>
    <property type="evidence" value="ECO:0007669"/>
    <property type="project" value="InterPro"/>
</dbReference>
<dbReference type="PANTHER" id="PTHR13604:SF0">
    <property type="entry name" value="ABASIC SITE PROCESSING PROTEIN HMCES"/>
    <property type="match status" value="1"/>
</dbReference>
<evidence type="ECO:0000256" key="6">
    <source>
        <dbReference type="ARBA" id="ARBA00023125"/>
    </source>
</evidence>
<dbReference type="SUPFAM" id="SSF143081">
    <property type="entry name" value="BB1717-like"/>
    <property type="match status" value="1"/>
</dbReference>
<dbReference type="GO" id="GO:0006508">
    <property type="term" value="P:proteolysis"/>
    <property type="evidence" value="ECO:0007669"/>
    <property type="project" value="UniProtKB-KW"/>
</dbReference>